<organism evidence="2">
    <name type="scientific">Cyprideis torosa</name>
    <dbReference type="NCBI Taxonomy" id="163714"/>
    <lineage>
        <taxon>Eukaryota</taxon>
        <taxon>Metazoa</taxon>
        <taxon>Ecdysozoa</taxon>
        <taxon>Arthropoda</taxon>
        <taxon>Crustacea</taxon>
        <taxon>Oligostraca</taxon>
        <taxon>Ostracoda</taxon>
        <taxon>Podocopa</taxon>
        <taxon>Podocopida</taxon>
        <taxon>Cytherocopina</taxon>
        <taxon>Cytheroidea</taxon>
        <taxon>Cytherideidae</taxon>
        <taxon>Cyprideis</taxon>
    </lineage>
</organism>
<protein>
    <submittedName>
        <fullName evidence="2">Uncharacterized protein</fullName>
    </submittedName>
</protein>
<gene>
    <name evidence="2" type="ORF">CTOB1V02_LOCUS16749</name>
</gene>
<dbReference type="EMBL" id="OB711878">
    <property type="protein sequence ID" value="CAD7238934.1"/>
    <property type="molecule type" value="Genomic_DNA"/>
</dbReference>
<dbReference type="AlphaFoldDB" id="A0A7R8X0Y7"/>
<feature type="compositionally biased region" description="Low complexity" evidence="1">
    <location>
        <begin position="34"/>
        <end position="56"/>
    </location>
</feature>
<accession>A0A7R8X0Y7</accession>
<sequence length="84" mass="9042">VNYPLVTKEETEKLHADAIAKLQEQIAQQNQLIETAKSESSQSSSTSASSEQSTSQDGTYSTYSVPAAKIPVSAYTYDAPTLKV</sequence>
<proteinExistence type="predicted"/>
<feature type="non-terminal residue" evidence="2">
    <location>
        <position position="1"/>
    </location>
</feature>
<evidence type="ECO:0000256" key="1">
    <source>
        <dbReference type="SAM" id="MobiDB-lite"/>
    </source>
</evidence>
<name>A0A7R8X0Y7_9CRUS</name>
<feature type="region of interest" description="Disordered" evidence="1">
    <location>
        <begin position="31"/>
        <end position="62"/>
    </location>
</feature>
<feature type="non-terminal residue" evidence="2">
    <location>
        <position position="84"/>
    </location>
</feature>
<evidence type="ECO:0000313" key="2">
    <source>
        <dbReference type="EMBL" id="CAD7238934.1"/>
    </source>
</evidence>
<reference evidence="2" key="1">
    <citation type="submission" date="2020-11" db="EMBL/GenBank/DDBJ databases">
        <authorList>
            <person name="Tran Van P."/>
        </authorList>
    </citation>
    <scope>NUCLEOTIDE SEQUENCE</scope>
</reference>